<evidence type="ECO:0000256" key="8">
    <source>
        <dbReference type="ARBA" id="ARBA00022692"/>
    </source>
</evidence>
<evidence type="ECO:0000256" key="17">
    <source>
        <dbReference type="ARBA" id="ARBA00029637"/>
    </source>
</evidence>
<evidence type="ECO:0000256" key="11">
    <source>
        <dbReference type="ARBA" id="ARBA00022989"/>
    </source>
</evidence>
<keyword evidence="10" id="KW-0735">Signal-anchor</keyword>
<comment type="catalytic activity">
    <reaction evidence="19">
        <text>3-O-(alpha-L-fucosyl)-L-threonyl-[EGF-like domain protein] + UDP-N-acetyl-alpha-D-glucosamine = 3-O-(N-acetyl-beta-D-glucosaminyl-(1-&gt;3)-alpha-L-fucosyl)-L-threonyl-[EGF-like domain protein] + UDP + H(+)</text>
        <dbReference type="Rhea" id="RHEA:70531"/>
        <dbReference type="Rhea" id="RHEA-COMP:17922"/>
        <dbReference type="Rhea" id="RHEA-COMP:17923"/>
        <dbReference type="ChEBI" id="CHEBI:15378"/>
        <dbReference type="ChEBI" id="CHEBI:57705"/>
        <dbReference type="ChEBI" id="CHEBI:58223"/>
        <dbReference type="ChEBI" id="CHEBI:189631"/>
        <dbReference type="ChEBI" id="CHEBI:189634"/>
        <dbReference type="EC" id="2.4.1.222"/>
    </reaction>
</comment>
<dbReference type="AlphaFoldDB" id="A0A669QG64"/>
<dbReference type="GO" id="GO:0000139">
    <property type="term" value="C:Golgi membrane"/>
    <property type="evidence" value="ECO:0007669"/>
    <property type="project" value="UniProtKB-SubCell"/>
</dbReference>
<accession>A0A669QG64</accession>
<evidence type="ECO:0000256" key="9">
    <source>
        <dbReference type="ARBA" id="ARBA00022723"/>
    </source>
</evidence>
<proteinExistence type="inferred from homology"/>
<keyword evidence="5" id="KW-0217">Developmental protein</keyword>
<evidence type="ECO:0000256" key="18">
    <source>
        <dbReference type="ARBA" id="ARBA00047713"/>
    </source>
</evidence>
<keyword evidence="9" id="KW-0479">Metal-binding</keyword>
<evidence type="ECO:0000256" key="19">
    <source>
        <dbReference type="ARBA" id="ARBA00049245"/>
    </source>
</evidence>
<keyword evidence="14" id="KW-1015">Disulfide bond</keyword>
<dbReference type="Gene3D" id="3.90.550.50">
    <property type="match status" value="1"/>
</dbReference>
<evidence type="ECO:0000259" key="21">
    <source>
        <dbReference type="Pfam" id="PF02434"/>
    </source>
</evidence>
<feature type="transmembrane region" description="Helical" evidence="20">
    <location>
        <begin position="111"/>
        <end position="128"/>
    </location>
</feature>
<protein>
    <recommendedName>
        <fullName evidence="17">O-fucosylpeptide 3-beta-N-acetylglucosaminyltransferase</fullName>
        <ecNumber evidence="4">2.4.1.222</ecNumber>
    </recommendedName>
    <alternativeName>
        <fullName evidence="17">O-fucosylpeptide 3-beta-N-acetylglucosaminyltransferase</fullName>
    </alternativeName>
</protein>
<keyword evidence="15" id="KW-0325">Glycoprotein</keyword>
<dbReference type="InterPro" id="IPR003378">
    <property type="entry name" value="Fringe-like_glycosylTrfase"/>
</dbReference>
<evidence type="ECO:0000256" key="20">
    <source>
        <dbReference type="SAM" id="Phobius"/>
    </source>
</evidence>
<reference evidence="22" key="2">
    <citation type="submission" date="2025-09" db="UniProtKB">
        <authorList>
            <consortium name="Ensembl"/>
        </authorList>
    </citation>
    <scope>IDENTIFICATION</scope>
</reference>
<evidence type="ECO:0000256" key="1">
    <source>
        <dbReference type="ARBA" id="ARBA00001936"/>
    </source>
</evidence>
<comment type="subcellular location">
    <subcellularLocation>
        <location evidence="2">Golgi apparatus membrane</location>
        <topology evidence="2">Single-pass type II membrane protein</topology>
    </subcellularLocation>
</comment>
<reference evidence="22" key="1">
    <citation type="submission" date="2025-08" db="UniProtKB">
        <authorList>
            <consortium name="Ensembl"/>
        </authorList>
    </citation>
    <scope>IDENTIFICATION</scope>
</reference>
<dbReference type="GO" id="GO:0046872">
    <property type="term" value="F:metal ion binding"/>
    <property type="evidence" value="ECO:0007669"/>
    <property type="project" value="UniProtKB-KW"/>
</dbReference>
<comment type="catalytic activity">
    <reaction evidence="18">
        <text>3-O-(alpha-L-fucosyl)-L-seryl-[EGF-like domain protein] + UDP-N-acetyl-alpha-D-glucosamine = 3-O-(N-acetyl-beta-D-glucosaminyl-(1-&gt;3)-alpha-L-fucosyl)-L-seryl-[EGF-like domain protein] + UDP + H(+)</text>
        <dbReference type="Rhea" id="RHEA:70511"/>
        <dbReference type="Rhea" id="RHEA-COMP:17919"/>
        <dbReference type="Rhea" id="RHEA-COMP:17920"/>
        <dbReference type="ChEBI" id="CHEBI:15378"/>
        <dbReference type="ChEBI" id="CHEBI:57705"/>
        <dbReference type="ChEBI" id="CHEBI:58223"/>
        <dbReference type="ChEBI" id="CHEBI:189632"/>
        <dbReference type="ChEBI" id="CHEBI:189633"/>
        <dbReference type="EC" id="2.4.1.222"/>
    </reaction>
</comment>
<comment type="similarity">
    <text evidence="3">Belongs to the glycosyltransferase 31 family.</text>
</comment>
<evidence type="ECO:0000256" key="3">
    <source>
        <dbReference type="ARBA" id="ARBA00008661"/>
    </source>
</evidence>
<keyword evidence="13 20" id="KW-0472">Membrane</keyword>
<keyword evidence="7" id="KW-0808">Transferase</keyword>
<evidence type="ECO:0000256" key="5">
    <source>
        <dbReference type="ARBA" id="ARBA00022473"/>
    </source>
</evidence>
<evidence type="ECO:0000256" key="16">
    <source>
        <dbReference type="ARBA" id="ARBA00023211"/>
    </source>
</evidence>
<dbReference type="PANTHER" id="PTHR10811">
    <property type="entry name" value="FRINGE-RELATED"/>
    <property type="match status" value="1"/>
</dbReference>
<evidence type="ECO:0000256" key="15">
    <source>
        <dbReference type="ARBA" id="ARBA00023180"/>
    </source>
</evidence>
<keyword evidence="23" id="KW-1185">Reference proteome</keyword>
<keyword evidence="12" id="KW-0333">Golgi apparatus</keyword>
<evidence type="ECO:0000256" key="10">
    <source>
        <dbReference type="ARBA" id="ARBA00022968"/>
    </source>
</evidence>
<evidence type="ECO:0000256" key="6">
    <source>
        <dbReference type="ARBA" id="ARBA00022676"/>
    </source>
</evidence>
<evidence type="ECO:0000313" key="22">
    <source>
        <dbReference type="Ensembl" id="ENSPCLP00000017228.1"/>
    </source>
</evidence>
<comment type="cofactor">
    <cofactor evidence="1">
        <name>Mn(2+)</name>
        <dbReference type="ChEBI" id="CHEBI:29035"/>
    </cofactor>
</comment>
<keyword evidence="16" id="KW-0464">Manganese</keyword>
<dbReference type="EC" id="2.4.1.222" evidence="4"/>
<dbReference type="GO" id="GO:0033829">
    <property type="term" value="F:O-fucosylpeptide 3-beta-N-acetylglucosaminyltransferase activity"/>
    <property type="evidence" value="ECO:0007669"/>
    <property type="project" value="UniProtKB-EC"/>
</dbReference>
<dbReference type="Ensembl" id="ENSPCLT00000023008.1">
    <property type="protein sequence ID" value="ENSPCLP00000017228.1"/>
    <property type="gene ID" value="ENSPCLG00000014346.1"/>
</dbReference>
<dbReference type="Proteomes" id="UP000472261">
    <property type="component" value="Unplaced"/>
</dbReference>
<dbReference type="OMA" id="SELHEQX"/>
<dbReference type="FunFam" id="3.90.550.50:FF:000003">
    <property type="entry name" value="Beta-1,3-N-acetylglucosaminyltransferase"/>
    <property type="match status" value="1"/>
</dbReference>
<sequence length="465" mass="52447">MRMWMEMGMKTGMRMWMGMEMGMGMERWGWGWRDGDGALPTPRGHAWRRCRRLSLPGRGGGSLKAAAAARRGTAEVRSERGRWRRGAERGRAVEVAARRRRRMLKSCGRKLLLSLVGSMFTCLLVLMVEPPGRPGLARGEAGGAQRALQSLGAARPAGQGAPGFRSFADYFGRLSRARRELPAAPPSPPRPPAEDISPRDVFIAVKTTKKFHKARLELLLDTWISRNRDMTFIFTDGEDEELKKQARNVINTNCSAAHSRQALSCKMAVEYDKFIESGRKWFCHVDDDNYVNVRTLVKLLSSYPHTQDIYIGKPSLDRPIQATERISENKMHPVHFWFATGGAGFCISRGLALKMSPWASGGHFMSTAEKIRLPDDCTIGYIIESVLGVKLIRSNLFHSHLENLHQVPKTEIHKQVTLSYGMFENKRNSIHMKGAFSVEEDPSRFRSVHCLLYPDTPWCPSNVVY</sequence>
<dbReference type="Pfam" id="PF02434">
    <property type="entry name" value="Fringe"/>
    <property type="match status" value="1"/>
</dbReference>
<evidence type="ECO:0000256" key="7">
    <source>
        <dbReference type="ARBA" id="ARBA00022679"/>
    </source>
</evidence>
<evidence type="ECO:0000256" key="4">
    <source>
        <dbReference type="ARBA" id="ARBA00012197"/>
    </source>
</evidence>
<evidence type="ECO:0000313" key="23">
    <source>
        <dbReference type="Proteomes" id="UP000472261"/>
    </source>
</evidence>
<feature type="domain" description="Fringe-like glycosyltransferase" evidence="21">
    <location>
        <begin position="195"/>
        <end position="444"/>
    </location>
</feature>
<organism evidence="22 23">
    <name type="scientific">Phasianus colchicus</name>
    <name type="common">Common pheasant</name>
    <dbReference type="NCBI Taxonomy" id="9054"/>
    <lineage>
        <taxon>Eukaryota</taxon>
        <taxon>Metazoa</taxon>
        <taxon>Chordata</taxon>
        <taxon>Craniata</taxon>
        <taxon>Vertebrata</taxon>
        <taxon>Euteleostomi</taxon>
        <taxon>Archelosauria</taxon>
        <taxon>Archosauria</taxon>
        <taxon>Dinosauria</taxon>
        <taxon>Saurischia</taxon>
        <taxon>Theropoda</taxon>
        <taxon>Coelurosauria</taxon>
        <taxon>Aves</taxon>
        <taxon>Neognathae</taxon>
        <taxon>Galloanserae</taxon>
        <taxon>Galliformes</taxon>
        <taxon>Phasianidae</taxon>
        <taxon>Phasianinae</taxon>
        <taxon>Phasianus</taxon>
    </lineage>
</organism>
<keyword evidence="8 20" id="KW-0812">Transmembrane</keyword>
<evidence type="ECO:0000256" key="2">
    <source>
        <dbReference type="ARBA" id="ARBA00004323"/>
    </source>
</evidence>
<keyword evidence="11 20" id="KW-1133">Transmembrane helix</keyword>
<evidence type="ECO:0000256" key="14">
    <source>
        <dbReference type="ARBA" id="ARBA00023157"/>
    </source>
</evidence>
<name>A0A669QG64_PHACC</name>
<evidence type="ECO:0000256" key="13">
    <source>
        <dbReference type="ARBA" id="ARBA00023136"/>
    </source>
</evidence>
<keyword evidence="6" id="KW-0328">Glycosyltransferase</keyword>
<evidence type="ECO:0000256" key="12">
    <source>
        <dbReference type="ARBA" id="ARBA00023034"/>
    </source>
</evidence>